<evidence type="ECO:0000256" key="2">
    <source>
        <dbReference type="ARBA" id="ARBA00022622"/>
    </source>
</evidence>
<gene>
    <name evidence="8" type="primary">LOC108835339</name>
</gene>
<keyword evidence="2" id="KW-0325">Glycoprotein</keyword>
<evidence type="ECO:0000256" key="5">
    <source>
        <dbReference type="SAM" id="SignalP"/>
    </source>
</evidence>
<protein>
    <submittedName>
        <fullName evidence="8">Glucan endo-1,3-beta-glucosidase-like</fullName>
    </submittedName>
</protein>
<sequence length="118" mass="13535">MANACMCLCFLMIFFYLSSERNFIKVNAEMKTWCVAKPSSDQSTLLDNINYACSHVDCRLLSSGYPCYSPSNLITHASIAMNLYYQTNGRNYWNCKFKNSGLIVITNPSYGNCYYEYT</sequence>
<keyword evidence="7" id="KW-1185">Reference proteome</keyword>
<keyword evidence="2" id="KW-0336">GPI-anchor</keyword>
<dbReference type="Gene3D" id="1.20.58.1040">
    <property type="match status" value="1"/>
</dbReference>
<evidence type="ECO:0000256" key="3">
    <source>
        <dbReference type="ARBA" id="ARBA00022729"/>
    </source>
</evidence>
<proteinExistence type="predicted"/>
<dbReference type="SMART" id="SM00768">
    <property type="entry name" value="X8"/>
    <property type="match status" value="1"/>
</dbReference>
<dbReference type="InterPro" id="IPR044788">
    <property type="entry name" value="X8_dom_prot"/>
</dbReference>
<dbReference type="GO" id="GO:0009506">
    <property type="term" value="C:plasmodesma"/>
    <property type="evidence" value="ECO:0007669"/>
    <property type="project" value="UniProtKB-ARBA"/>
</dbReference>
<dbReference type="RefSeq" id="XP_056858678.1">
    <property type="nucleotide sequence ID" value="XM_057002698.1"/>
</dbReference>
<dbReference type="KEGG" id="rsz:108835339"/>
<dbReference type="PANTHER" id="PTHR31044">
    <property type="entry name" value="BETA-1,3 GLUCANASE"/>
    <property type="match status" value="1"/>
</dbReference>
<dbReference type="Pfam" id="PF07983">
    <property type="entry name" value="X8"/>
    <property type="match status" value="1"/>
</dbReference>
<keyword evidence="3 5" id="KW-0732">Signal</keyword>
<evidence type="ECO:0000256" key="4">
    <source>
        <dbReference type="ARBA" id="ARBA00023288"/>
    </source>
</evidence>
<evidence type="ECO:0000313" key="8">
    <source>
        <dbReference type="RefSeq" id="XP_056858678.1"/>
    </source>
</evidence>
<feature type="chain" id="PRO_5040792528" evidence="5">
    <location>
        <begin position="20"/>
        <end position="118"/>
    </location>
</feature>
<evidence type="ECO:0000259" key="6">
    <source>
        <dbReference type="SMART" id="SM00768"/>
    </source>
</evidence>
<dbReference type="PANTHER" id="PTHR31044:SF57">
    <property type="entry name" value="CARBOHYDRATE-BINDING X8 DOMAIN SUPERFAMILY PROTEIN"/>
    <property type="match status" value="1"/>
</dbReference>
<keyword evidence="4" id="KW-0449">Lipoprotein</keyword>
<feature type="signal peptide" evidence="5">
    <location>
        <begin position="1"/>
        <end position="19"/>
    </location>
</feature>
<organism evidence="7 8">
    <name type="scientific">Raphanus sativus</name>
    <name type="common">Radish</name>
    <name type="synonym">Raphanus raphanistrum var. sativus</name>
    <dbReference type="NCBI Taxonomy" id="3726"/>
    <lineage>
        <taxon>Eukaryota</taxon>
        <taxon>Viridiplantae</taxon>
        <taxon>Streptophyta</taxon>
        <taxon>Embryophyta</taxon>
        <taxon>Tracheophyta</taxon>
        <taxon>Spermatophyta</taxon>
        <taxon>Magnoliopsida</taxon>
        <taxon>eudicotyledons</taxon>
        <taxon>Gunneridae</taxon>
        <taxon>Pentapetalae</taxon>
        <taxon>rosids</taxon>
        <taxon>malvids</taxon>
        <taxon>Brassicales</taxon>
        <taxon>Brassicaceae</taxon>
        <taxon>Brassiceae</taxon>
        <taxon>Raphanus</taxon>
    </lineage>
</organism>
<dbReference type="GO" id="GO:0098552">
    <property type="term" value="C:side of membrane"/>
    <property type="evidence" value="ECO:0007669"/>
    <property type="project" value="UniProtKB-KW"/>
</dbReference>
<evidence type="ECO:0000313" key="7">
    <source>
        <dbReference type="Proteomes" id="UP000504610"/>
    </source>
</evidence>
<dbReference type="InterPro" id="IPR012946">
    <property type="entry name" value="X8"/>
</dbReference>
<keyword evidence="2" id="KW-0472">Membrane</keyword>
<evidence type="ECO:0000256" key="1">
    <source>
        <dbReference type="ARBA" id="ARBA00004609"/>
    </source>
</evidence>
<dbReference type="GeneID" id="108835339"/>
<dbReference type="GO" id="GO:0005886">
    <property type="term" value="C:plasma membrane"/>
    <property type="evidence" value="ECO:0007669"/>
    <property type="project" value="UniProtKB-SubCell"/>
</dbReference>
<accession>A0A9W3D4N5</accession>
<dbReference type="OrthoDB" id="1928574at2759"/>
<reference evidence="8" key="2">
    <citation type="submission" date="2025-08" db="UniProtKB">
        <authorList>
            <consortium name="RefSeq"/>
        </authorList>
    </citation>
    <scope>IDENTIFICATION</scope>
    <source>
        <tissue evidence="8">Leaf</tissue>
    </source>
</reference>
<comment type="subcellular location">
    <subcellularLocation>
        <location evidence="1">Cell membrane</location>
        <topology evidence="1">Lipid-anchor</topology>
        <topology evidence="1">GPI-anchor</topology>
    </subcellularLocation>
</comment>
<reference evidence="7" key="1">
    <citation type="journal article" date="2019" name="Database">
        <title>The radish genome database (RadishGD): an integrated information resource for radish genomics.</title>
        <authorList>
            <person name="Yu H.J."/>
            <person name="Baek S."/>
            <person name="Lee Y.J."/>
            <person name="Cho A."/>
            <person name="Mun J.H."/>
        </authorList>
    </citation>
    <scope>NUCLEOTIDE SEQUENCE [LARGE SCALE GENOMIC DNA]</scope>
    <source>
        <strain evidence="7">cv. WK10039</strain>
    </source>
</reference>
<dbReference type="Proteomes" id="UP000504610">
    <property type="component" value="Chromosome 2"/>
</dbReference>
<name>A0A9W3D4N5_RAPSA</name>
<feature type="domain" description="X8" evidence="6">
    <location>
        <begin position="32"/>
        <end position="115"/>
    </location>
</feature>
<dbReference type="AlphaFoldDB" id="A0A9W3D4N5"/>